<feature type="domain" description="Mur ligase N-terminal catalytic" evidence="12">
    <location>
        <begin position="30"/>
        <end position="106"/>
    </location>
</feature>
<comment type="function">
    <text evidence="10 11">Involved in cell wall formation. Catalyzes the final step in the synthesis of UDP-N-acetylmuramoyl-pentapeptide, the precursor of murein.</text>
</comment>
<keyword evidence="7 10" id="KW-0573">Peptidoglycan synthesis</keyword>
<evidence type="ECO:0000256" key="7">
    <source>
        <dbReference type="ARBA" id="ARBA00022984"/>
    </source>
</evidence>
<dbReference type="InterPro" id="IPR036615">
    <property type="entry name" value="Mur_ligase_C_dom_sf"/>
</dbReference>
<keyword evidence="5 10" id="KW-0067">ATP-binding</keyword>
<comment type="similarity">
    <text evidence="10">Belongs to the MurCDEF family. MurF subfamily.</text>
</comment>
<dbReference type="Pfam" id="PF01225">
    <property type="entry name" value="Mur_ligase"/>
    <property type="match status" value="1"/>
</dbReference>
<dbReference type="NCBIfam" id="TIGR01143">
    <property type="entry name" value="murF"/>
    <property type="match status" value="1"/>
</dbReference>
<dbReference type="InterPro" id="IPR035911">
    <property type="entry name" value="MurE/MurF_N"/>
</dbReference>
<keyword evidence="9 10" id="KW-0961">Cell wall biogenesis/degradation</keyword>
<dbReference type="GO" id="GO:0008360">
    <property type="term" value="P:regulation of cell shape"/>
    <property type="evidence" value="ECO:0007669"/>
    <property type="project" value="UniProtKB-KW"/>
</dbReference>
<keyword evidence="3 10" id="KW-0132">Cell division</keyword>
<dbReference type="Pfam" id="PF02875">
    <property type="entry name" value="Mur_ligase_C"/>
    <property type="match status" value="1"/>
</dbReference>
<comment type="catalytic activity">
    <reaction evidence="10 11">
        <text>D-alanyl-D-alanine + UDP-N-acetyl-alpha-D-muramoyl-L-alanyl-gamma-D-glutamyl-meso-2,6-diaminopimelate + ATP = UDP-N-acetyl-alpha-D-muramoyl-L-alanyl-gamma-D-glutamyl-meso-2,6-diaminopimeloyl-D-alanyl-D-alanine + ADP + phosphate + H(+)</text>
        <dbReference type="Rhea" id="RHEA:28374"/>
        <dbReference type="ChEBI" id="CHEBI:15378"/>
        <dbReference type="ChEBI" id="CHEBI:30616"/>
        <dbReference type="ChEBI" id="CHEBI:43474"/>
        <dbReference type="ChEBI" id="CHEBI:57822"/>
        <dbReference type="ChEBI" id="CHEBI:61386"/>
        <dbReference type="ChEBI" id="CHEBI:83905"/>
        <dbReference type="ChEBI" id="CHEBI:456216"/>
        <dbReference type="EC" id="6.3.2.10"/>
    </reaction>
</comment>
<feature type="binding site" evidence="10">
    <location>
        <begin position="125"/>
        <end position="131"/>
    </location>
    <ligand>
        <name>ATP</name>
        <dbReference type="ChEBI" id="CHEBI:30616"/>
    </ligand>
</feature>
<sequence length="482" mass="51799">MVLFTAAELREVISARVLAGDMTEWTKQPIRHISLDTRTLRRGDLFLAMRGDRFDGHDFVALALSRGAVGAIVSDSYDVTRLSVKRSVKRGVPFILGVRDPLWSYQQLAAYHRSKFRIPIVAVTGSNGKTTTKEMVASVMAQRWKTLKTEGNLNNRLGVPQTLFRLNKGHEGAVIEMGVDNLGQTSSLCEIARPTIGIITNIGPDHLEFFGNMDASAQAKAELLDFLPVDGTAILNADDSYFDYLAARAQCRVVSFGFSAKADVRATKVKPNGQNGTIVHLQLPEKIRPTIVHLRVQGAHNITNALAAGAIGTVLGLPGAVIAQGLSRFRPASMRSQIVVSHGVKLIIDCYNANPASMKAAVELLAQAGEKRRTIAVLGDMLELGPNAPHMHEDVGGFLARHGIDRLVACGILGRSLARGAQQGGLDRSHIVEVSDAQAAVVAVKAIVKPGDAVLIKASRGMRLELVADALQGVKRIAKKAS</sequence>
<dbReference type="Gene3D" id="3.90.190.20">
    <property type="entry name" value="Mur ligase, C-terminal domain"/>
    <property type="match status" value="1"/>
</dbReference>
<proteinExistence type="inferred from homology"/>
<dbReference type="Gene3D" id="3.40.1390.10">
    <property type="entry name" value="MurE/MurF, N-terminal domain"/>
    <property type="match status" value="1"/>
</dbReference>
<gene>
    <name evidence="10" type="primary">murF</name>
    <name evidence="15" type="ORF">Nkreftii_003396</name>
</gene>
<feature type="domain" description="Mur ligase C-terminal" evidence="13">
    <location>
        <begin position="335"/>
        <end position="460"/>
    </location>
</feature>
<keyword evidence="2 10" id="KW-0436">Ligase</keyword>
<dbReference type="SUPFAM" id="SSF53244">
    <property type="entry name" value="MurD-like peptide ligases, peptide-binding domain"/>
    <property type="match status" value="1"/>
</dbReference>
<evidence type="ECO:0000256" key="1">
    <source>
        <dbReference type="ARBA" id="ARBA00022490"/>
    </source>
</evidence>
<dbReference type="Proteomes" id="UP000593737">
    <property type="component" value="Chromosome"/>
</dbReference>
<organism evidence="15 16">
    <name type="scientific">Candidatus Nitrospira kreftii</name>
    <dbReference type="NCBI Taxonomy" id="2652173"/>
    <lineage>
        <taxon>Bacteria</taxon>
        <taxon>Pseudomonadati</taxon>
        <taxon>Nitrospirota</taxon>
        <taxon>Nitrospiria</taxon>
        <taxon>Nitrospirales</taxon>
        <taxon>Nitrospiraceae</taxon>
        <taxon>Nitrospira</taxon>
    </lineage>
</organism>
<dbReference type="SUPFAM" id="SSF53623">
    <property type="entry name" value="MurD-like peptide ligases, catalytic domain"/>
    <property type="match status" value="1"/>
</dbReference>
<dbReference type="GO" id="GO:0051301">
    <property type="term" value="P:cell division"/>
    <property type="evidence" value="ECO:0007669"/>
    <property type="project" value="UniProtKB-KW"/>
</dbReference>
<feature type="domain" description="Mur ligase central" evidence="14">
    <location>
        <begin position="123"/>
        <end position="311"/>
    </location>
</feature>
<dbReference type="AlphaFoldDB" id="A0A7S8FGW2"/>
<dbReference type="HAMAP" id="MF_02019">
    <property type="entry name" value="MurF"/>
    <property type="match status" value="1"/>
</dbReference>
<dbReference type="GO" id="GO:0005524">
    <property type="term" value="F:ATP binding"/>
    <property type="evidence" value="ECO:0007669"/>
    <property type="project" value="UniProtKB-UniRule"/>
</dbReference>
<comment type="pathway">
    <text evidence="10 11">Cell wall biogenesis; peptidoglycan biosynthesis.</text>
</comment>
<evidence type="ECO:0000256" key="5">
    <source>
        <dbReference type="ARBA" id="ARBA00022840"/>
    </source>
</evidence>
<dbReference type="GO" id="GO:0047480">
    <property type="term" value="F:UDP-N-acetylmuramoyl-tripeptide-D-alanyl-D-alanine ligase activity"/>
    <property type="evidence" value="ECO:0007669"/>
    <property type="project" value="UniProtKB-UniRule"/>
</dbReference>
<dbReference type="GO" id="GO:0005737">
    <property type="term" value="C:cytoplasm"/>
    <property type="evidence" value="ECO:0007669"/>
    <property type="project" value="UniProtKB-SubCell"/>
</dbReference>
<keyword evidence="4 10" id="KW-0547">Nucleotide-binding</keyword>
<evidence type="ECO:0000256" key="8">
    <source>
        <dbReference type="ARBA" id="ARBA00023306"/>
    </source>
</evidence>
<dbReference type="UniPathway" id="UPA00219"/>
<dbReference type="GO" id="GO:0071555">
    <property type="term" value="P:cell wall organization"/>
    <property type="evidence" value="ECO:0007669"/>
    <property type="project" value="UniProtKB-KW"/>
</dbReference>
<evidence type="ECO:0000256" key="4">
    <source>
        <dbReference type="ARBA" id="ARBA00022741"/>
    </source>
</evidence>
<evidence type="ECO:0000259" key="13">
    <source>
        <dbReference type="Pfam" id="PF02875"/>
    </source>
</evidence>
<evidence type="ECO:0000256" key="3">
    <source>
        <dbReference type="ARBA" id="ARBA00022618"/>
    </source>
</evidence>
<evidence type="ECO:0000256" key="11">
    <source>
        <dbReference type="RuleBase" id="RU004136"/>
    </source>
</evidence>
<comment type="subcellular location">
    <subcellularLocation>
        <location evidence="10 11">Cytoplasm</location>
    </subcellularLocation>
</comment>
<dbReference type="InterPro" id="IPR036565">
    <property type="entry name" value="Mur-like_cat_sf"/>
</dbReference>
<evidence type="ECO:0000259" key="12">
    <source>
        <dbReference type="Pfam" id="PF01225"/>
    </source>
</evidence>
<dbReference type="Gene3D" id="3.40.1190.10">
    <property type="entry name" value="Mur-like, catalytic domain"/>
    <property type="match status" value="1"/>
</dbReference>
<dbReference type="Pfam" id="PF08245">
    <property type="entry name" value="Mur_ligase_M"/>
    <property type="match status" value="1"/>
</dbReference>
<evidence type="ECO:0000259" key="14">
    <source>
        <dbReference type="Pfam" id="PF08245"/>
    </source>
</evidence>
<dbReference type="InterPro" id="IPR005863">
    <property type="entry name" value="UDP-N-AcMur_synth"/>
</dbReference>
<evidence type="ECO:0000313" key="15">
    <source>
        <dbReference type="EMBL" id="QPD05622.1"/>
    </source>
</evidence>
<dbReference type="EC" id="6.3.2.10" evidence="10 11"/>
<keyword evidence="6 10" id="KW-0133">Cell shape</keyword>
<protein>
    <recommendedName>
        <fullName evidence="10 11">UDP-N-acetylmuramoyl-tripeptide--D-alanyl-D-alanine ligase</fullName>
        <ecNumber evidence="10 11">6.3.2.10</ecNumber>
    </recommendedName>
    <alternativeName>
        <fullName evidence="10">D-alanyl-D-alanine-adding enzyme</fullName>
    </alternativeName>
</protein>
<evidence type="ECO:0000313" key="16">
    <source>
        <dbReference type="Proteomes" id="UP000593737"/>
    </source>
</evidence>
<evidence type="ECO:0000256" key="10">
    <source>
        <dbReference type="HAMAP-Rule" id="MF_02019"/>
    </source>
</evidence>
<reference evidence="15 16" key="1">
    <citation type="journal article" date="2020" name="ISME J.">
        <title>Enrichment and physiological characterization of a novel comammox Nitrospira indicates ammonium inhibition of complete nitrification.</title>
        <authorList>
            <person name="Sakoula D."/>
            <person name="Koch H."/>
            <person name="Frank J."/>
            <person name="Jetten M.S.M."/>
            <person name="van Kessel M.A.H.J."/>
            <person name="Lucker S."/>
        </authorList>
    </citation>
    <scope>NUCLEOTIDE SEQUENCE [LARGE SCALE GENOMIC DNA]</scope>
    <source>
        <strain evidence="15">Comreactor17</strain>
    </source>
</reference>
<dbReference type="SUPFAM" id="SSF63418">
    <property type="entry name" value="MurE/MurF N-terminal domain"/>
    <property type="match status" value="1"/>
</dbReference>
<dbReference type="KEGG" id="nkf:Nkreftii_003396"/>
<dbReference type="InterPro" id="IPR004101">
    <property type="entry name" value="Mur_ligase_C"/>
</dbReference>
<dbReference type="InterPro" id="IPR051046">
    <property type="entry name" value="MurCDEF_CellWall_CoF430Synth"/>
</dbReference>
<dbReference type="PANTHER" id="PTHR43024">
    <property type="entry name" value="UDP-N-ACETYLMURAMOYL-TRIPEPTIDE--D-ALANYL-D-ALANINE LIGASE"/>
    <property type="match status" value="1"/>
</dbReference>
<evidence type="ECO:0000256" key="9">
    <source>
        <dbReference type="ARBA" id="ARBA00023316"/>
    </source>
</evidence>
<name>A0A7S8FGW2_9BACT</name>
<keyword evidence="1 10" id="KW-0963">Cytoplasm</keyword>
<keyword evidence="8 10" id="KW-0131">Cell cycle</keyword>
<dbReference type="InterPro" id="IPR000713">
    <property type="entry name" value="Mur_ligase_N"/>
</dbReference>
<accession>A0A7S8FGW2</accession>
<dbReference type="InterPro" id="IPR013221">
    <property type="entry name" value="Mur_ligase_cen"/>
</dbReference>
<dbReference type="EMBL" id="CP047423">
    <property type="protein sequence ID" value="QPD05622.1"/>
    <property type="molecule type" value="Genomic_DNA"/>
</dbReference>
<dbReference type="PANTHER" id="PTHR43024:SF1">
    <property type="entry name" value="UDP-N-ACETYLMURAMOYL-TRIPEPTIDE--D-ALANYL-D-ALANINE LIGASE"/>
    <property type="match status" value="1"/>
</dbReference>
<evidence type="ECO:0000256" key="2">
    <source>
        <dbReference type="ARBA" id="ARBA00022598"/>
    </source>
</evidence>
<dbReference type="GO" id="GO:0009252">
    <property type="term" value="P:peptidoglycan biosynthetic process"/>
    <property type="evidence" value="ECO:0007669"/>
    <property type="project" value="UniProtKB-UniRule"/>
</dbReference>
<evidence type="ECO:0000256" key="6">
    <source>
        <dbReference type="ARBA" id="ARBA00022960"/>
    </source>
</evidence>